<protein>
    <submittedName>
        <fullName evidence="2">Uncharacterized protein</fullName>
    </submittedName>
</protein>
<sequence length="99" mass="11648">MSPQHALQLHKETDHRQPNEKQPVCFQNYVFKFKSIKNSFASRLTCVEPVRTRYEALKRQTSLIHDLKSTVSKVHKNNYTHVKMQINNQCYAISANVFK</sequence>
<reference evidence="3" key="3">
    <citation type="journal article" date="2021" name="Int. J. Parasitol.">
        <title>Comparative analysis of gene expression between Babesia bovis blood stages and kinetes allowed by improved genome annotation.</title>
        <authorList>
            <person name="Ueti M.W."/>
            <person name="Johnson W.C."/>
            <person name="Kappmeyer L.S."/>
            <person name="Herndon D.R."/>
            <person name="Mousel M.R."/>
            <person name="Reif K.E."/>
            <person name="Taus N.S."/>
            <person name="Ifeonu O.O."/>
            <person name="Silva J.C."/>
            <person name="Suarez C.E."/>
            <person name="Brayton K.A."/>
        </authorList>
    </citation>
    <scope>NUCLEOTIDE SEQUENCE [LARGE SCALE GENOMIC DNA]</scope>
</reference>
<dbReference type="InParanoid" id="A7AP12"/>
<dbReference type="VEuPathDB" id="PiroplasmaDB:BBOV_III007350"/>
<dbReference type="AlphaFoldDB" id="A7AP12"/>
<organism evidence="2 3">
    <name type="scientific">Babesia bovis</name>
    <dbReference type="NCBI Taxonomy" id="5865"/>
    <lineage>
        <taxon>Eukaryota</taxon>
        <taxon>Sar</taxon>
        <taxon>Alveolata</taxon>
        <taxon>Apicomplexa</taxon>
        <taxon>Aconoidasida</taxon>
        <taxon>Piroplasmida</taxon>
        <taxon>Babesiidae</taxon>
        <taxon>Babesia</taxon>
    </lineage>
</organism>
<reference evidence="2 3" key="1">
    <citation type="journal article" date="2007" name="PLoS Pathog.">
        <title>Genome sequence of Babesia bovis and comparative analysis of apicomplexan hemoprotozoa.</title>
        <authorList>
            <person name="Brayton K.A."/>
            <person name="Lau A.O.T."/>
            <person name="Herndon D.R."/>
            <person name="Hannick L."/>
            <person name="Kappmeyer L.S."/>
            <person name="Berens S.J."/>
            <person name="Bidwell S.L."/>
            <person name="Brown W.C."/>
            <person name="Crabtree J."/>
            <person name="Fadrosh D."/>
            <person name="Feldblum T."/>
            <person name="Forberger H.A."/>
            <person name="Haas B.J."/>
            <person name="Howell J.M."/>
            <person name="Khouri H."/>
            <person name="Koo H."/>
            <person name="Mann D.J."/>
            <person name="Norimine J."/>
            <person name="Paulsen I.T."/>
            <person name="Radune D."/>
            <person name="Ren Q."/>
            <person name="Smith R.K. Jr."/>
            <person name="Suarez C.E."/>
            <person name="White O."/>
            <person name="Wortman J.R."/>
            <person name="Knowles D.P. Jr."/>
            <person name="McElwain T.F."/>
            <person name="Nene V.M."/>
        </authorList>
    </citation>
    <scope>NUCLEOTIDE SEQUENCE [LARGE SCALE GENOMIC DNA]</scope>
    <source>
        <strain evidence="2">T2Bo</strain>
    </source>
</reference>
<name>A7AP12_BABBO</name>
<keyword evidence="3" id="KW-1185">Reference proteome</keyword>
<dbReference type="RefSeq" id="XP_001611864.1">
    <property type="nucleotide sequence ID" value="XM_001611814.1"/>
</dbReference>
<evidence type="ECO:0000256" key="1">
    <source>
        <dbReference type="SAM" id="MobiDB-lite"/>
    </source>
</evidence>
<reference evidence="3" key="2">
    <citation type="journal article" date="2020" name="Data Brief">
        <title>Transcriptome dataset of Babesia bovis life stages within vertebrate and invertebrate hosts.</title>
        <authorList>
            <person name="Ueti M.W."/>
            <person name="Johnson W.C."/>
            <person name="Kappmeyer L.S."/>
            <person name="Herndon D.R."/>
            <person name="Mousel M.R."/>
            <person name="Reif K.E."/>
            <person name="Taus N.S."/>
            <person name="Ifeonu O.O."/>
            <person name="Silva J.C."/>
            <person name="Suarez C.E."/>
            <person name="Brayton K.A."/>
        </authorList>
    </citation>
    <scope>NUCLEOTIDE SEQUENCE [LARGE SCALE GENOMIC DNA]</scope>
</reference>
<feature type="region of interest" description="Disordered" evidence="1">
    <location>
        <begin position="1"/>
        <end position="20"/>
    </location>
</feature>
<feature type="compositionally biased region" description="Basic and acidic residues" evidence="1">
    <location>
        <begin position="9"/>
        <end position="19"/>
    </location>
</feature>
<gene>
    <name evidence="2" type="ORF">BBOV_III007350</name>
</gene>
<accession>A7AP12</accession>
<proteinExistence type="predicted"/>
<dbReference type="GeneID" id="5480115"/>
<evidence type="ECO:0000313" key="2">
    <source>
        <dbReference type="EMBL" id="EDO08296.1"/>
    </source>
</evidence>
<evidence type="ECO:0000313" key="3">
    <source>
        <dbReference type="Proteomes" id="UP000002173"/>
    </source>
</evidence>
<dbReference type="Proteomes" id="UP000002173">
    <property type="component" value="Unassembled WGS sequence"/>
</dbReference>
<dbReference type="EMBL" id="AAXT01000001">
    <property type="protein sequence ID" value="EDO08296.1"/>
    <property type="molecule type" value="Genomic_DNA"/>
</dbReference>
<comment type="caution">
    <text evidence="2">The sequence shown here is derived from an EMBL/GenBank/DDBJ whole genome shotgun (WGS) entry which is preliminary data.</text>
</comment>
<dbReference type="KEGG" id="bbo:BBOV_III007350"/>